<protein>
    <submittedName>
        <fullName evidence="2">Uncharacterized protein</fullName>
    </submittedName>
</protein>
<feature type="region of interest" description="Disordered" evidence="1">
    <location>
        <begin position="72"/>
        <end position="95"/>
    </location>
</feature>
<dbReference type="InterPro" id="IPR029827">
    <property type="entry name" value="JDP1-like"/>
</dbReference>
<keyword evidence="3" id="KW-1185">Reference proteome</keyword>
<sequence length="120" mass="14163">MSWPLRLTKAKEILCDKKKRQQYDSWRRSGLDISFDVWLKTDQSNHMSMHWAPHPKKKKMIENCEAHVAEDTDKFATENTEKTSARQVPEQKSSCSKTIAWERKSSLGNSKLSRFRNYMI</sequence>
<name>A0A7D9EIZ5_PARCT</name>
<evidence type="ECO:0000313" key="3">
    <source>
        <dbReference type="Proteomes" id="UP001152795"/>
    </source>
</evidence>
<feature type="compositionally biased region" description="Basic and acidic residues" evidence="1">
    <location>
        <begin position="72"/>
        <end position="84"/>
    </location>
</feature>
<dbReference type="Proteomes" id="UP001152795">
    <property type="component" value="Unassembled WGS sequence"/>
</dbReference>
<organism evidence="2 3">
    <name type="scientific">Paramuricea clavata</name>
    <name type="common">Red gorgonian</name>
    <name type="synonym">Violescent sea-whip</name>
    <dbReference type="NCBI Taxonomy" id="317549"/>
    <lineage>
        <taxon>Eukaryota</taxon>
        <taxon>Metazoa</taxon>
        <taxon>Cnidaria</taxon>
        <taxon>Anthozoa</taxon>
        <taxon>Octocorallia</taxon>
        <taxon>Malacalcyonacea</taxon>
        <taxon>Plexauridae</taxon>
        <taxon>Paramuricea</taxon>
    </lineage>
</organism>
<evidence type="ECO:0000256" key="1">
    <source>
        <dbReference type="SAM" id="MobiDB-lite"/>
    </source>
</evidence>
<proteinExistence type="predicted"/>
<reference evidence="2" key="1">
    <citation type="submission" date="2020-04" db="EMBL/GenBank/DDBJ databases">
        <authorList>
            <person name="Alioto T."/>
            <person name="Alioto T."/>
            <person name="Gomez Garrido J."/>
        </authorList>
    </citation>
    <scope>NUCLEOTIDE SEQUENCE</scope>
    <source>
        <strain evidence="2">A484AB</strain>
    </source>
</reference>
<dbReference type="GO" id="GO:0005737">
    <property type="term" value="C:cytoplasm"/>
    <property type="evidence" value="ECO:0007669"/>
    <property type="project" value="TreeGrafter"/>
</dbReference>
<comment type="caution">
    <text evidence="2">The sequence shown here is derived from an EMBL/GenBank/DDBJ whole genome shotgun (WGS) entry which is preliminary data.</text>
</comment>
<dbReference type="OrthoDB" id="436519at2759"/>
<dbReference type="PANTHER" id="PTHR44500:SF1">
    <property type="entry name" value="DNAJ HOMOLOG SUBFAMILY C MEMBER 12"/>
    <property type="match status" value="1"/>
</dbReference>
<dbReference type="AlphaFoldDB" id="A0A7D9EIZ5"/>
<dbReference type="PANTHER" id="PTHR44500">
    <property type="entry name" value="DNAJ HOMOLOG SUBFAMILY C MEMBER 12"/>
    <property type="match status" value="1"/>
</dbReference>
<gene>
    <name evidence="2" type="ORF">PACLA_8A051673</name>
</gene>
<dbReference type="EMBL" id="CACRXK020006479">
    <property type="protein sequence ID" value="CAB4009519.1"/>
    <property type="molecule type" value="Genomic_DNA"/>
</dbReference>
<accession>A0A7D9EIZ5</accession>
<evidence type="ECO:0000313" key="2">
    <source>
        <dbReference type="EMBL" id="CAB4009519.1"/>
    </source>
</evidence>